<evidence type="ECO:0000256" key="8">
    <source>
        <dbReference type="PIRSR" id="PIRSR001589-2"/>
    </source>
</evidence>
<comment type="catalytic activity">
    <reaction evidence="7">
        <text>L-aspartate + L-glutamine + ATP + H2O = L-asparagine + L-glutamate + AMP + diphosphate + H(+)</text>
        <dbReference type="Rhea" id="RHEA:12228"/>
        <dbReference type="ChEBI" id="CHEBI:15377"/>
        <dbReference type="ChEBI" id="CHEBI:15378"/>
        <dbReference type="ChEBI" id="CHEBI:29985"/>
        <dbReference type="ChEBI" id="CHEBI:29991"/>
        <dbReference type="ChEBI" id="CHEBI:30616"/>
        <dbReference type="ChEBI" id="CHEBI:33019"/>
        <dbReference type="ChEBI" id="CHEBI:58048"/>
        <dbReference type="ChEBI" id="CHEBI:58359"/>
        <dbReference type="ChEBI" id="CHEBI:456215"/>
        <dbReference type="EC" id="6.3.5.4"/>
    </reaction>
</comment>
<evidence type="ECO:0000259" key="9">
    <source>
        <dbReference type="PROSITE" id="PS51278"/>
    </source>
</evidence>
<keyword evidence="4 8" id="KW-0547">Nucleotide-binding</keyword>
<proteinExistence type="inferred from homology"/>
<dbReference type="InterPro" id="IPR006426">
    <property type="entry name" value="Asn_synth_AEB"/>
</dbReference>
<dbReference type="Pfam" id="PF13537">
    <property type="entry name" value="GATase_7"/>
    <property type="match status" value="1"/>
</dbReference>
<dbReference type="Proteomes" id="UP000027725">
    <property type="component" value="Unassembled WGS sequence"/>
</dbReference>
<gene>
    <name evidence="10" type="ORF">DL1_07345</name>
</gene>
<dbReference type="PANTHER" id="PTHR43284">
    <property type="entry name" value="ASPARAGINE SYNTHETASE (GLUTAMINE-HYDROLYZING)"/>
    <property type="match status" value="1"/>
</dbReference>
<dbReference type="Gene3D" id="3.40.50.620">
    <property type="entry name" value="HUPs"/>
    <property type="match status" value="1"/>
</dbReference>
<dbReference type="CDD" id="cd01991">
    <property type="entry name" value="Asn_synthase_B_C"/>
    <property type="match status" value="1"/>
</dbReference>
<feature type="binding site" evidence="8">
    <location>
        <position position="96"/>
    </location>
    <ligand>
        <name>L-glutamine</name>
        <dbReference type="ChEBI" id="CHEBI:58359"/>
    </ligand>
</feature>
<dbReference type="GO" id="GO:0005829">
    <property type="term" value="C:cytosol"/>
    <property type="evidence" value="ECO:0007669"/>
    <property type="project" value="TreeGrafter"/>
</dbReference>
<dbReference type="InterPro" id="IPR014729">
    <property type="entry name" value="Rossmann-like_a/b/a_fold"/>
</dbReference>
<dbReference type="InterPro" id="IPR001962">
    <property type="entry name" value="Asn_synthase"/>
</dbReference>
<evidence type="ECO:0000256" key="3">
    <source>
        <dbReference type="ARBA" id="ARBA00012737"/>
    </source>
</evidence>
<dbReference type="eggNOG" id="COG0367">
    <property type="taxonomic scope" value="Bacteria"/>
</dbReference>
<dbReference type="SUPFAM" id="SSF52402">
    <property type="entry name" value="Adenine nucleotide alpha hydrolases-like"/>
    <property type="match status" value="1"/>
</dbReference>
<dbReference type="Pfam" id="PF00733">
    <property type="entry name" value="Asn_synthase"/>
    <property type="match status" value="1"/>
</dbReference>
<dbReference type="PROSITE" id="PS51278">
    <property type="entry name" value="GATASE_TYPE_2"/>
    <property type="match status" value="1"/>
</dbReference>
<sequence>MSGFAICQMLSGNPAQLPSLLQAVTAAMADRGPDGIAKKTDGKVAMSHLYLDSAGQGPSGLGPWQAEDHGTLLTGDLAIINGRELAQEAGAAYRGDAEAILQAYARWGLDAIARIEGEFAFGLWDPRSARLIVVRDRFGVKPVAYRVDPDLICVASAPYPLAQLGSQPARPDAAWIAEYLTDRTFDTQRTAYADVQRLPPGHMMIVERGSVLMRQWWQLEASELSARDAPEALAEALRRAVTRRMRGRTACLLSGGLDSGSITRLAADHAARPVPAYSLRFPGMPEMDEGVYIDALRETGNIEGIDLPALIGGAFDDPDTLLDEHHQPVLGLGHVTTRQLHRRLAQDGMRTVLDGHGGDEVIGMGTWHLDTLARNGNWAALYLACRAHARFSGDPRGPRGLMLELLGHHAPRPLRGALRRLGRAERPDTLSWRALVDPDLAERSAIVANIQTSLRDTHAHLPEHQRFHAALLSNAGTADAFEFFDRAASAQGIELRFPFYDREVVAIALGQPDAAKIAQGRTRAPLRAAMQGILPDRVRLRPDKTDFTPNLMRGLRADPHGHLSRYQGAMPEVLEGYVAPDALSALAARLTQDPSDTTAMRRLWRVFWLEQWLMRLSATRQTLAYEGRA</sequence>
<evidence type="ECO:0000313" key="10">
    <source>
        <dbReference type="EMBL" id="KEP71459.1"/>
    </source>
</evidence>
<keyword evidence="5 8" id="KW-0067">ATP-binding</keyword>
<feature type="domain" description="Glutamine amidotransferase type-2" evidence="9">
    <location>
        <begin position="7"/>
        <end position="209"/>
    </location>
</feature>
<dbReference type="CDD" id="cd00712">
    <property type="entry name" value="AsnB"/>
    <property type="match status" value="1"/>
</dbReference>
<dbReference type="RefSeq" id="WP_038062039.1">
    <property type="nucleotide sequence ID" value="NZ_FOVB01000001.1"/>
</dbReference>
<organism evidence="10 11">
    <name type="scientific">Thioclava dalianensis</name>
    <dbReference type="NCBI Taxonomy" id="1185766"/>
    <lineage>
        <taxon>Bacteria</taxon>
        <taxon>Pseudomonadati</taxon>
        <taxon>Pseudomonadota</taxon>
        <taxon>Alphaproteobacteria</taxon>
        <taxon>Rhodobacterales</taxon>
        <taxon>Paracoccaceae</taxon>
        <taxon>Thioclava</taxon>
    </lineage>
</organism>
<feature type="binding site" evidence="8">
    <location>
        <position position="252"/>
    </location>
    <ligand>
        <name>ATP</name>
        <dbReference type="ChEBI" id="CHEBI:30616"/>
    </ligand>
</feature>
<keyword evidence="11" id="KW-1185">Reference proteome</keyword>
<dbReference type="GO" id="GO:0006529">
    <property type="term" value="P:asparagine biosynthetic process"/>
    <property type="evidence" value="ECO:0007669"/>
    <property type="project" value="InterPro"/>
</dbReference>
<protein>
    <recommendedName>
        <fullName evidence="3">asparagine synthase (glutamine-hydrolyzing)</fullName>
        <ecNumber evidence="3">6.3.5.4</ecNumber>
    </recommendedName>
</protein>
<reference evidence="10 11" key="1">
    <citation type="submission" date="2014-03" db="EMBL/GenBank/DDBJ databases">
        <title>The draft genome sequence of Thioclava dalianensis DLFJ1-1.</title>
        <authorList>
            <person name="Lai Q."/>
            <person name="Shao Z."/>
        </authorList>
    </citation>
    <scope>NUCLEOTIDE SEQUENCE [LARGE SCALE GENOMIC DNA]</scope>
    <source>
        <strain evidence="10 11">DLFJ1-1</strain>
    </source>
</reference>
<dbReference type="AlphaFoldDB" id="A0A074TII5"/>
<dbReference type="OrthoDB" id="9763290at2"/>
<keyword evidence="6" id="KW-0315">Glutamine amidotransferase</keyword>
<comment type="caution">
    <text evidence="10">The sequence shown here is derived from an EMBL/GenBank/DDBJ whole genome shotgun (WGS) entry which is preliminary data.</text>
</comment>
<evidence type="ECO:0000256" key="6">
    <source>
        <dbReference type="ARBA" id="ARBA00022962"/>
    </source>
</evidence>
<name>A0A074TII5_9RHOB</name>
<dbReference type="STRING" id="1185766.SAMN05216224_101315"/>
<dbReference type="InterPro" id="IPR051786">
    <property type="entry name" value="ASN_synthetase/amidase"/>
</dbReference>
<evidence type="ECO:0000256" key="1">
    <source>
        <dbReference type="ARBA" id="ARBA00005187"/>
    </source>
</evidence>
<dbReference type="InterPro" id="IPR017932">
    <property type="entry name" value="GATase_2_dom"/>
</dbReference>
<dbReference type="EC" id="6.3.5.4" evidence="3"/>
<dbReference type="GO" id="GO:0004066">
    <property type="term" value="F:asparagine synthase (glutamine-hydrolyzing) activity"/>
    <property type="evidence" value="ECO:0007669"/>
    <property type="project" value="UniProtKB-EC"/>
</dbReference>
<evidence type="ECO:0000256" key="5">
    <source>
        <dbReference type="ARBA" id="ARBA00022840"/>
    </source>
</evidence>
<comment type="pathway">
    <text evidence="1">Amino-acid biosynthesis; L-asparagine biosynthesis; L-asparagine from L-aspartate (L-Gln route): step 1/1.</text>
</comment>
<evidence type="ECO:0000256" key="7">
    <source>
        <dbReference type="ARBA" id="ARBA00048741"/>
    </source>
</evidence>
<accession>A0A074TII5</accession>
<dbReference type="PIRSF" id="PIRSF001589">
    <property type="entry name" value="Asn_synthetase_glu-h"/>
    <property type="match status" value="1"/>
</dbReference>
<evidence type="ECO:0000313" key="11">
    <source>
        <dbReference type="Proteomes" id="UP000027725"/>
    </source>
</evidence>
<dbReference type="InterPro" id="IPR033738">
    <property type="entry name" value="AsnB_N"/>
</dbReference>
<dbReference type="PANTHER" id="PTHR43284:SF1">
    <property type="entry name" value="ASPARAGINE SYNTHETASE"/>
    <property type="match status" value="1"/>
</dbReference>
<dbReference type="SUPFAM" id="SSF56235">
    <property type="entry name" value="N-terminal nucleophile aminohydrolases (Ntn hydrolases)"/>
    <property type="match status" value="1"/>
</dbReference>
<dbReference type="InterPro" id="IPR029055">
    <property type="entry name" value="Ntn_hydrolases_N"/>
</dbReference>
<dbReference type="EMBL" id="JHEH01000002">
    <property type="protein sequence ID" value="KEP71459.1"/>
    <property type="molecule type" value="Genomic_DNA"/>
</dbReference>
<evidence type="ECO:0000256" key="4">
    <source>
        <dbReference type="ARBA" id="ARBA00022741"/>
    </source>
</evidence>
<evidence type="ECO:0000256" key="2">
    <source>
        <dbReference type="ARBA" id="ARBA00005752"/>
    </source>
</evidence>
<dbReference type="Gene3D" id="3.60.20.10">
    <property type="entry name" value="Glutamine Phosphoribosylpyrophosphate, subunit 1, domain 1"/>
    <property type="match status" value="1"/>
</dbReference>
<dbReference type="GO" id="GO:0005524">
    <property type="term" value="F:ATP binding"/>
    <property type="evidence" value="ECO:0007669"/>
    <property type="project" value="UniProtKB-KW"/>
</dbReference>
<comment type="similarity">
    <text evidence="2">Belongs to the asparagine synthetase family.</text>
</comment>